<keyword evidence="4" id="KW-1185">Reference proteome</keyword>
<comment type="caution">
    <text evidence="3">The sequence shown here is derived from an EMBL/GenBank/DDBJ whole genome shotgun (WGS) entry which is preliminary data.</text>
</comment>
<keyword evidence="1" id="KW-1133">Transmembrane helix</keyword>
<sequence length="388" mass="43690">MNWIDNAIGTLEKKIELATRTDIESLCFFRIVFGLFTILFFWPSYRWIGDVPDAFFNPPIFSVAALFSGFPSPVLFLAIDIGIFVTIITLTIGLFTRISTIALLLLILLGNSFQYSFGKIDHGILLYLCVLLVMSFKDWGRFLSVDSLIRRNGTARFEQARQNAPKTPARLTVLGILVAFGFFTAGYGKALNWVDFDLSTSGVLFWLYGGYFTLGRGELLAPLAIQLEAPLFWEIADLSAVLFEMGFLFMIFWRRSWFVWLTIACCFHLINCLLFNIPFIVQAIAYLAFIPWSGFAIVNRVCFRYPKTLLLGLFGFCSLAAAIKLSFSNASGGILFAITNQLFGSSAELQVTSLFWLSLVGLFAIAFRHLFVDEQARPQLPITARLQD</sequence>
<feature type="transmembrane region" description="Helical" evidence="1">
    <location>
        <begin position="309"/>
        <end position="327"/>
    </location>
</feature>
<feature type="domain" description="HTTM" evidence="2">
    <location>
        <begin position="21"/>
        <end position="278"/>
    </location>
</feature>
<dbReference type="EMBL" id="JADEXG010000008">
    <property type="protein sequence ID" value="MBE9076736.1"/>
    <property type="molecule type" value="Genomic_DNA"/>
</dbReference>
<protein>
    <recommendedName>
        <fullName evidence="2">HTTM domain-containing protein</fullName>
    </recommendedName>
</protein>
<accession>A0A8J7A9W4</accession>
<dbReference type="InterPro" id="IPR053934">
    <property type="entry name" value="HTTM_dom"/>
</dbReference>
<feature type="transmembrane region" description="Helical" evidence="1">
    <location>
        <begin position="283"/>
        <end position="302"/>
    </location>
</feature>
<dbReference type="Proteomes" id="UP000636505">
    <property type="component" value="Unassembled WGS sequence"/>
</dbReference>
<evidence type="ECO:0000313" key="3">
    <source>
        <dbReference type="EMBL" id="MBE9076736.1"/>
    </source>
</evidence>
<dbReference type="AlphaFoldDB" id="A0A8J7A9W4"/>
<feature type="transmembrane region" description="Helical" evidence="1">
    <location>
        <begin position="23"/>
        <end position="42"/>
    </location>
</feature>
<feature type="transmembrane region" description="Helical" evidence="1">
    <location>
        <begin position="347"/>
        <end position="367"/>
    </location>
</feature>
<keyword evidence="1" id="KW-0812">Transmembrane</keyword>
<dbReference type="RefSeq" id="WP_193905389.1">
    <property type="nucleotide sequence ID" value="NZ_JADEXG010000008.1"/>
</dbReference>
<organism evidence="3 4">
    <name type="scientific">Vasconcelosia minhoensis LEGE 07310</name>
    <dbReference type="NCBI Taxonomy" id="915328"/>
    <lineage>
        <taxon>Bacteria</taxon>
        <taxon>Bacillati</taxon>
        <taxon>Cyanobacteriota</taxon>
        <taxon>Cyanophyceae</taxon>
        <taxon>Nodosilineales</taxon>
        <taxon>Cymatolegaceae</taxon>
        <taxon>Vasconcelosia</taxon>
        <taxon>Vasconcelosia minhoensis</taxon>
    </lineage>
</organism>
<reference evidence="3" key="1">
    <citation type="submission" date="2020-10" db="EMBL/GenBank/DDBJ databases">
        <authorList>
            <person name="Castelo-Branco R."/>
            <person name="Eusebio N."/>
            <person name="Adriana R."/>
            <person name="Vieira A."/>
            <person name="Brugerolle De Fraissinette N."/>
            <person name="Rezende De Castro R."/>
            <person name="Schneider M.P."/>
            <person name="Vasconcelos V."/>
            <person name="Leao P.N."/>
        </authorList>
    </citation>
    <scope>NUCLEOTIDE SEQUENCE</scope>
    <source>
        <strain evidence="3">LEGE 07310</strain>
    </source>
</reference>
<keyword evidence="1" id="KW-0472">Membrane</keyword>
<evidence type="ECO:0000313" key="4">
    <source>
        <dbReference type="Proteomes" id="UP000636505"/>
    </source>
</evidence>
<gene>
    <name evidence="3" type="ORF">IQ241_05395</name>
</gene>
<evidence type="ECO:0000256" key="1">
    <source>
        <dbReference type="SAM" id="Phobius"/>
    </source>
</evidence>
<feature type="transmembrane region" description="Helical" evidence="1">
    <location>
        <begin position="81"/>
        <end position="108"/>
    </location>
</feature>
<dbReference type="Pfam" id="PF05090">
    <property type="entry name" value="HTTM"/>
    <property type="match status" value="1"/>
</dbReference>
<feature type="transmembrane region" description="Helical" evidence="1">
    <location>
        <begin position="54"/>
        <end position="75"/>
    </location>
</feature>
<proteinExistence type="predicted"/>
<feature type="transmembrane region" description="Helical" evidence="1">
    <location>
        <begin position="120"/>
        <end position="136"/>
    </location>
</feature>
<feature type="transmembrane region" description="Helical" evidence="1">
    <location>
        <begin position="258"/>
        <end position="277"/>
    </location>
</feature>
<feature type="transmembrane region" description="Helical" evidence="1">
    <location>
        <begin position="231"/>
        <end position="251"/>
    </location>
</feature>
<evidence type="ECO:0000259" key="2">
    <source>
        <dbReference type="Pfam" id="PF05090"/>
    </source>
</evidence>
<feature type="transmembrane region" description="Helical" evidence="1">
    <location>
        <begin position="171"/>
        <end position="191"/>
    </location>
</feature>
<name>A0A8J7A9W4_9CYAN</name>